<evidence type="ECO:0000313" key="2">
    <source>
        <dbReference type="Proteomes" id="UP000286208"/>
    </source>
</evidence>
<comment type="caution">
    <text evidence="1">The sequence shown here is derived from an EMBL/GenBank/DDBJ whole genome shotgun (WGS) entry which is preliminary data.</text>
</comment>
<name>A0A438BDM4_9NOCA</name>
<keyword evidence="2" id="KW-1185">Reference proteome</keyword>
<proteinExistence type="predicted"/>
<evidence type="ECO:0008006" key="3">
    <source>
        <dbReference type="Google" id="ProtNLM"/>
    </source>
</evidence>
<dbReference type="Proteomes" id="UP000286208">
    <property type="component" value="Unassembled WGS sequence"/>
</dbReference>
<sequence>MTTIHLHKTTTVTPEQFLAGLTDFGPGREELFGNSADNYLEVHHEGPHDADVTEGSSGIWERLHYDWADPHHVVMTTTDSNLWGGASGHTYTLTPQPAGGTDVDVVVVRDGKNLKGRLLAGVLGAFGTLVLGRQFKKSVAAIEARNHGTGGKDAPGSEG</sequence>
<organism evidence="1 2">
    <name type="scientific">Prescottella agglutinans</name>
    <dbReference type="NCBI Taxonomy" id="1644129"/>
    <lineage>
        <taxon>Bacteria</taxon>
        <taxon>Bacillati</taxon>
        <taxon>Actinomycetota</taxon>
        <taxon>Actinomycetes</taxon>
        <taxon>Mycobacteriales</taxon>
        <taxon>Nocardiaceae</taxon>
        <taxon>Prescottella</taxon>
    </lineage>
</organism>
<dbReference type="OrthoDB" id="3290460at2"/>
<dbReference type="RefSeq" id="WP_127916525.1">
    <property type="nucleotide sequence ID" value="NZ_RKLP01000006.1"/>
</dbReference>
<reference evidence="1 2" key="1">
    <citation type="submission" date="2018-11" db="EMBL/GenBank/DDBJ databases">
        <title>Rhodococcus spongicola sp. nov. and Rhodococcus xishaensis sp. nov. from marine sponges.</title>
        <authorList>
            <person name="Li L."/>
            <person name="Lin H.W."/>
        </authorList>
    </citation>
    <scope>NUCLEOTIDE SEQUENCE [LARGE SCALE GENOMIC DNA]</scope>
    <source>
        <strain evidence="1 2">CCTCC AB2014297</strain>
    </source>
</reference>
<evidence type="ECO:0000313" key="1">
    <source>
        <dbReference type="EMBL" id="RVW09100.1"/>
    </source>
</evidence>
<dbReference type="EMBL" id="RKLP01000006">
    <property type="protein sequence ID" value="RVW09100.1"/>
    <property type="molecule type" value="Genomic_DNA"/>
</dbReference>
<gene>
    <name evidence="1" type="ORF">EGT67_13180</name>
</gene>
<protein>
    <recommendedName>
        <fullName evidence="3">Polyketide cyclase</fullName>
    </recommendedName>
</protein>
<dbReference type="AlphaFoldDB" id="A0A438BDM4"/>
<accession>A0A438BDM4</accession>
<dbReference type="SUPFAM" id="SSF55961">
    <property type="entry name" value="Bet v1-like"/>
    <property type="match status" value="1"/>
</dbReference>